<comment type="caution">
    <text evidence="2">The sequence shown here is derived from an EMBL/GenBank/DDBJ whole genome shotgun (WGS) entry which is preliminary data.</text>
</comment>
<keyword evidence="3" id="KW-1185">Reference proteome</keyword>
<reference evidence="2 3" key="1">
    <citation type="submission" date="2023-07" db="EMBL/GenBank/DDBJ databases">
        <authorList>
            <person name="Kim M.K."/>
        </authorList>
    </citation>
    <scope>NUCLEOTIDE SEQUENCE [LARGE SCALE GENOMIC DNA]</scope>
    <source>
        <strain evidence="2 3">KR1UV-12</strain>
    </source>
</reference>
<organism evidence="2 3">
    <name type="scientific">Sphingomonas aurea</name>
    <dbReference type="NCBI Taxonomy" id="3063994"/>
    <lineage>
        <taxon>Bacteria</taxon>
        <taxon>Pseudomonadati</taxon>
        <taxon>Pseudomonadota</taxon>
        <taxon>Alphaproteobacteria</taxon>
        <taxon>Sphingomonadales</taxon>
        <taxon>Sphingomonadaceae</taxon>
        <taxon>Sphingomonas</taxon>
    </lineage>
</organism>
<evidence type="ECO:0000256" key="1">
    <source>
        <dbReference type="SAM" id="SignalP"/>
    </source>
</evidence>
<gene>
    <name evidence="2" type="ORF">Q5H91_07025</name>
</gene>
<dbReference type="EMBL" id="JAUUDS010000002">
    <property type="protein sequence ID" value="MDP1026958.1"/>
    <property type="molecule type" value="Genomic_DNA"/>
</dbReference>
<evidence type="ECO:0000313" key="2">
    <source>
        <dbReference type="EMBL" id="MDP1026958.1"/>
    </source>
</evidence>
<sequence length="168" mass="18309">MKYLILVIVPALMPSAGMAADRPGGQAPVLRALVECRGVADPQARLACYDDKVAVLADAEQAGKVVVADEAQIRQSKKALFGFGTVRLPILGSDDRDTPKQIEAKLVSLRNVGYKKWEFTLDNGMHWRQTDDVEIFPKAGQPVIVKTAAMGSYFLKLPSGTVRVVRTQ</sequence>
<proteinExistence type="predicted"/>
<feature type="signal peptide" evidence="1">
    <location>
        <begin position="1"/>
        <end position="19"/>
    </location>
</feature>
<dbReference type="Proteomes" id="UP001230685">
    <property type="component" value="Unassembled WGS sequence"/>
</dbReference>
<protein>
    <submittedName>
        <fullName evidence="2">Uncharacterized protein</fullName>
    </submittedName>
</protein>
<keyword evidence="1" id="KW-0732">Signal</keyword>
<evidence type="ECO:0000313" key="3">
    <source>
        <dbReference type="Proteomes" id="UP001230685"/>
    </source>
</evidence>
<feature type="chain" id="PRO_5047138964" evidence="1">
    <location>
        <begin position="20"/>
        <end position="168"/>
    </location>
</feature>
<name>A0ABT9EJ21_9SPHN</name>
<accession>A0ABT9EJ21</accession>